<dbReference type="OrthoDB" id="882324at2"/>
<dbReference type="STRING" id="1003.SAMN04488541_104212"/>
<sequence>MATYQVKSLNKGKEIIENLQTHLPKVHKSMRKFITLFVLALCKVKTVNIDKIASGFDSKASTAAVKKRMQRFFNTYFMDYQLIALQVVIWTKKH</sequence>
<gene>
    <name evidence="1" type="ORF">SAMN04488541_104212</name>
</gene>
<dbReference type="RefSeq" id="WP_091548958.1">
    <property type="nucleotide sequence ID" value="NZ_FONY01000042.1"/>
</dbReference>
<dbReference type="Proteomes" id="UP000199513">
    <property type="component" value="Unassembled WGS sequence"/>
</dbReference>
<accession>A0A1I2J6S8</accession>
<keyword evidence="2" id="KW-1185">Reference proteome</keyword>
<name>A0A1I2J6S8_9BACT</name>
<protein>
    <submittedName>
        <fullName evidence="1">Uncharacterized protein</fullName>
    </submittedName>
</protein>
<evidence type="ECO:0000313" key="1">
    <source>
        <dbReference type="EMBL" id="SFF49553.1"/>
    </source>
</evidence>
<proteinExistence type="predicted"/>
<dbReference type="AlphaFoldDB" id="A0A1I2J6S8"/>
<organism evidence="1 2">
    <name type="scientific">Thermoflexibacter ruber</name>
    <dbReference type="NCBI Taxonomy" id="1003"/>
    <lineage>
        <taxon>Bacteria</taxon>
        <taxon>Pseudomonadati</taxon>
        <taxon>Bacteroidota</taxon>
        <taxon>Cytophagia</taxon>
        <taxon>Cytophagales</taxon>
        <taxon>Thermoflexibacteraceae</taxon>
        <taxon>Thermoflexibacter</taxon>
    </lineage>
</organism>
<evidence type="ECO:0000313" key="2">
    <source>
        <dbReference type="Proteomes" id="UP000199513"/>
    </source>
</evidence>
<dbReference type="EMBL" id="FONY01000042">
    <property type="protein sequence ID" value="SFF49553.1"/>
    <property type="molecule type" value="Genomic_DNA"/>
</dbReference>
<reference evidence="1 2" key="1">
    <citation type="submission" date="2016-10" db="EMBL/GenBank/DDBJ databases">
        <authorList>
            <person name="de Groot N.N."/>
        </authorList>
    </citation>
    <scope>NUCLEOTIDE SEQUENCE [LARGE SCALE GENOMIC DNA]</scope>
    <source>
        <strain>GEY</strain>
        <strain evidence="2">DSM 9560</strain>
    </source>
</reference>